<proteinExistence type="predicted"/>
<dbReference type="EMBL" id="JADBGF010000001">
    <property type="protein sequence ID" value="MBE1601275.1"/>
    <property type="molecule type" value="Genomic_DNA"/>
</dbReference>
<evidence type="ECO:0000313" key="2">
    <source>
        <dbReference type="Proteomes" id="UP000629287"/>
    </source>
</evidence>
<comment type="caution">
    <text evidence="1">The sequence shown here is derived from an EMBL/GenBank/DDBJ whole genome shotgun (WGS) entry which is preliminary data.</text>
</comment>
<dbReference type="AlphaFoldDB" id="A0A8I0PF98"/>
<dbReference type="Proteomes" id="UP000629287">
    <property type="component" value="Unassembled WGS sequence"/>
</dbReference>
<dbReference type="RefSeq" id="WP_046913347.1">
    <property type="nucleotide sequence ID" value="NZ_JADBGF010000001.1"/>
</dbReference>
<protein>
    <submittedName>
        <fullName evidence="1">Uncharacterized protein</fullName>
    </submittedName>
</protein>
<name>A0A8I0PF98_9ACTN</name>
<evidence type="ECO:0000313" key="1">
    <source>
        <dbReference type="EMBL" id="MBE1601275.1"/>
    </source>
</evidence>
<sequence>MTTRQEQITLAAEAATRADYLAKETERAANHPDKRSLVQNLSAASTAWSDAAQAHAAIAALLPETEA</sequence>
<gene>
    <name evidence="1" type="ORF">H4687_007404</name>
</gene>
<dbReference type="GeneID" id="86831901"/>
<reference evidence="1 2" key="1">
    <citation type="submission" date="2020-10" db="EMBL/GenBank/DDBJ databases">
        <title>Sequencing the genomes of 1000 actinobacteria strains.</title>
        <authorList>
            <person name="Klenk H.-P."/>
        </authorList>
    </citation>
    <scope>NUCLEOTIDE SEQUENCE [LARGE SCALE GENOMIC DNA]</scope>
    <source>
        <strain evidence="1 2">DSM 41803</strain>
    </source>
</reference>
<organism evidence="1 2">
    <name type="scientific">Streptomyces stelliscabiei</name>
    <dbReference type="NCBI Taxonomy" id="146820"/>
    <lineage>
        <taxon>Bacteria</taxon>
        <taxon>Bacillati</taxon>
        <taxon>Actinomycetota</taxon>
        <taxon>Actinomycetes</taxon>
        <taxon>Kitasatosporales</taxon>
        <taxon>Streptomycetaceae</taxon>
        <taxon>Streptomyces</taxon>
    </lineage>
</organism>
<keyword evidence="2" id="KW-1185">Reference proteome</keyword>
<accession>A0A8I0PF98</accession>